<dbReference type="RefSeq" id="XP_041137075.1">
    <property type="nucleotide sequence ID" value="XM_041278861.1"/>
</dbReference>
<dbReference type="Gene3D" id="1.10.8.270">
    <property type="entry name" value="putative rabgap domain of human tbc1 domain family member 14 like domains"/>
    <property type="match status" value="1"/>
</dbReference>
<evidence type="ECO:0000313" key="7">
    <source>
        <dbReference type="Proteomes" id="UP000663131"/>
    </source>
</evidence>
<sequence>MAVFPKSFPPGKCQILYAKSKVYIHLTSSKKDNVVGYLVIVKPFADSTNTDFIVAFIPETDVSADDQQPLDYFDLYGLDGERYDFYSSNQSSQSQLSRAGEQDKDKDKPKIAKFINRPKTTSMTSFAFGMPISNLYSIQVRPKTTTLWEGSVVFHPKDVLEKVPALFFHDDESPGTKREQKLRNKQFTPFAENSKGDLYWGGDRFISCLKNYCVLEESTLEKGMYMVNPSKEDMINFIPNVLDDKDLLKRAKNGEPVSVSDSINSVGRAVGDFITNAKWKMLTGLASVTTFAKKQLNDISENQSIPNPVRKMFVQPQVQAINEDFDSANIYLAKWALAVQEEADKSRKKIVGNDYYKHLVETQLGSGTVQLTPQEVSHARRLKPISKVEWNSKFDSYGMLQITVREVLDRIFHGGVDPQVRNEAWLFLLNVYPWDTSTDERKQLKGTFYDSYIEYKNSWKGNLSKQKDDEHWKDQKARIEKDVRRTDRELEIYGGNANVSEEENEETETSSMFINEHLSALRDILFTYNELNSQLGYVQGMSDLLSPLYYVIRDEPLTFWAFARFMEFMERNFVSDLSGMKDQMLTLMELVQFMMPALYEHLDKCDSGNLFFFFRMLLVWFKRELSFDDTMRLWEVLWTNFYSSQFVLFFCLAILEKNSKIIMSTLNRFDDILRYMNDLSGTLDVDDLLIRAELLFLKFKQMVELIDRRNSGLGASNVNNKPKEKTIVSPQLRLLLSQKPILKTEADVDRGTSKAKPLAQSKGQFTEVDKTIPEVDKAIHEDNKTDNKGAPEIDDHQAEDTGNPEQKETGKSIPKNDKKPINAANEID</sequence>
<dbReference type="Proteomes" id="UP000663131">
    <property type="component" value="Chromosome 8"/>
</dbReference>
<dbReference type="SUPFAM" id="SSF47923">
    <property type="entry name" value="Ypt/Rab-GAP domain of gyp1p"/>
    <property type="match status" value="2"/>
</dbReference>
<evidence type="ECO:0000259" key="5">
    <source>
        <dbReference type="PROSITE" id="PS50086"/>
    </source>
</evidence>
<feature type="domain" description="Rab-GAP TBC" evidence="5">
    <location>
        <begin position="415"/>
        <end position="641"/>
    </location>
</feature>
<dbReference type="AlphaFoldDB" id="A0A871RBZ4"/>
<dbReference type="InterPro" id="IPR035969">
    <property type="entry name" value="Rab-GAP_TBC_sf"/>
</dbReference>
<dbReference type="GO" id="GO:0005737">
    <property type="term" value="C:cytoplasm"/>
    <property type="evidence" value="ECO:0007669"/>
    <property type="project" value="UniProtKB-ARBA"/>
</dbReference>
<proteinExistence type="predicted"/>
<protein>
    <recommendedName>
        <fullName evidence="2">GTPase-activating protein GYP7</fullName>
    </recommendedName>
    <alternativeName>
        <fullName evidence="3">GAP for YPT7</fullName>
    </alternativeName>
</protein>
<dbReference type="SMART" id="SM00164">
    <property type="entry name" value="TBC"/>
    <property type="match status" value="1"/>
</dbReference>
<feature type="compositionally biased region" description="Basic and acidic residues" evidence="4">
    <location>
        <begin position="767"/>
        <end position="820"/>
    </location>
</feature>
<organism evidence="6 7">
    <name type="scientific">Dekkera bruxellensis</name>
    <name type="common">Brettanomyces custersii</name>
    <dbReference type="NCBI Taxonomy" id="5007"/>
    <lineage>
        <taxon>Eukaryota</taxon>
        <taxon>Fungi</taxon>
        <taxon>Dikarya</taxon>
        <taxon>Ascomycota</taxon>
        <taxon>Saccharomycotina</taxon>
        <taxon>Pichiomycetes</taxon>
        <taxon>Pichiales</taxon>
        <taxon>Pichiaceae</taxon>
        <taxon>Brettanomyces</taxon>
    </lineage>
</organism>
<evidence type="ECO:0000256" key="2">
    <source>
        <dbReference type="ARBA" id="ARBA00072091"/>
    </source>
</evidence>
<dbReference type="PANTHER" id="PTHR22957:SF502">
    <property type="entry name" value="SMALL G PROTEIN SIGNALING MODULATOR 2-RELATED"/>
    <property type="match status" value="1"/>
</dbReference>
<reference evidence="6" key="1">
    <citation type="submission" date="2020-10" db="EMBL/GenBank/DDBJ databases">
        <authorList>
            <person name="Palmer J.M."/>
        </authorList>
    </citation>
    <scope>NUCLEOTIDE SEQUENCE</scope>
    <source>
        <strain evidence="6">UCD 2041</strain>
    </source>
</reference>
<gene>
    <name evidence="6" type="ORF">BRETT_000292</name>
</gene>
<dbReference type="PROSITE" id="PS50086">
    <property type="entry name" value="TBC_RABGAP"/>
    <property type="match status" value="1"/>
</dbReference>
<reference evidence="6" key="2">
    <citation type="journal article" name="BMC Genomics">
        <title>New genome assemblies reveal patterns of domestication and adaptation across Brettanomyces (Dekkera) species.</title>
        <authorList>
            <person name="Roach M.J."/>
            <person name="Borneman A.R."/>
        </authorList>
    </citation>
    <scope>NUCLEOTIDE SEQUENCE</scope>
    <source>
        <strain evidence="6">UCD 2041</strain>
    </source>
</reference>
<name>A0A871RBZ4_DEKBR</name>
<dbReference type="PANTHER" id="PTHR22957">
    <property type="entry name" value="TBC1 DOMAIN FAMILY MEMBER GTPASE-ACTIVATING PROTEIN"/>
    <property type="match status" value="1"/>
</dbReference>
<feature type="region of interest" description="Disordered" evidence="4">
    <location>
        <begin position="89"/>
        <end position="108"/>
    </location>
</feature>
<keyword evidence="1" id="KW-0343">GTPase activation</keyword>
<dbReference type="GeneID" id="64572217"/>
<dbReference type="KEGG" id="bbrx:BRETT_000292"/>
<dbReference type="GO" id="GO:0005096">
    <property type="term" value="F:GTPase activator activity"/>
    <property type="evidence" value="ECO:0007669"/>
    <property type="project" value="UniProtKB-KW"/>
</dbReference>
<evidence type="ECO:0000313" key="6">
    <source>
        <dbReference type="EMBL" id="QOU20582.1"/>
    </source>
</evidence>
<evidence type="ECO:0000256" key="4">
    <source>
        <dbReference type="SAM" id="MobiDB-lite"/>
    </source>
</evidence>
<feature type="region of interest" description="Disordered" evidence="4">
    <location>
        <begin position="747"/>
        <end position="828"/>
    </location>
</feature>
<dbReference type="EMBL" id="CP063136">
    <property type="protein sequence ID" value="QOU20582.1"/>
    <property type="molecule type" value="Genomic_DNA"/>
</dbReference>
<accession>A0A871RBZ4</accession>
<dbReference type="InterPro" id="IPR000195">
    <property type="entry name" value="Rab-GAP-TBC_dom"/>
</dbReference>
<evidence type="ECO:0000256" key="1">
    <source>
        <dbReference type="ARBA" id="ARBA00022468"/>
    </source>
</evidence>
<dbReference type="Pfam" id="PF00566">
    <property type="entry name" value="RabGAP-TBC"/>
    <property type="match status" value="1"/>
</dbReference>
<evidence type="ECO:0000256" key="3">
    <source>
        <dbReference type="ARBA" id="ARBA00082648"/>
    </source>
</evidence>
<dbReference type="OrthoDB" id="10264062at2759"/>
<dbReference type="FunFam" id="1.10.472.80:FF:000005">
    <property type="entry name" value="TBC1 domain family member 15"/>
    <property type="match status" value="1"/>
</dbReference>
<dbReference type="Gene3D" id="1.10.472.80">
    <property type="entry name" value="Ypt/Rab-GAP domain of gyp1p, domain 3"/>
    <property type="match status" value="1"/>
</dbReference>